<dbReference type="EMBL" id="FOWW01000014">
    <property type="protein sequence ID" value="SFQ72100.1"/>
    <property type="molecule type" value="Genomic_DNA"/>
</dbReference>
<feature type="transmembrane region" description="Helical" evidence="6">
    <location>
        <begin position="351"/>
        <end position="372"/>
    </location>
</feature>
<dbReference type="GO" id="GO:0016020">
    <property type="term" value="C:membrane"/>
    <property type="evidence" value="ECO:0007669"/>
    <property type="project" value="UniProtKB-SubCell"/>
</dbReference>
<feature type="transmembrane region" description="Helical" evidence="6">
    <location>
        <begin position="235"/>
        <end position="254"/>
    </location>
</feature>
<dbReference type="GO" id="GO:0003954">
    <property type="term" value="F:NADH dehydrogenase activity"/>
    <property type="evidence" value="ECO:0007669"/>
    <property type="project" value="TreeGrafter"/>
</dbReference>
<feature type="transmembrane region" description="Helical" evidence="6">
    <location>
        <begin position="319"/>
        <end position="339"/>
    </location>
</feature>
<comment type="subcellular location">
    <subcellularLocation>
        <location evidence="1">Endomembrane system</location>
        <topology evidence="1">Multi-pass membrane protein</topology>
    </subcellularLocation>
    <subcellularLocation>
        <location evidence="5">Membrane</location>
        <topology evidence="5">Multi-pass membrane protein</topology>
    </subcellularLocation>
</comment>
<gene>
    <name evidence="8" type="ORF">SAMN05421810_114101</name>
</gene>
<dbReference type="PANTHER" id="PTHR42829:SF2">
    <property type="entry name" value="NADH-UBIQUINONE OXIDOREDUCTASE CHAIN 5"/>
    <property type="match status" value="1"/>
</dbReference>
<evidence type="ECO:0000256" key="2">
    <source>
        <dbReference type="ARBA" id="ARBA00022692"/>
    </source>
</evidence>
<keyword evidence="8" id="KW-0830">Ubiquinone</keyword>
<evidence type="ECO:0000256" key="5">
    <source>
        <dbReference type="RuleBase" id="RU000320"/>
    </source>
</evidence>
<sequence length="626" mass="61994">MSALPWCLVGLPALTGAALVAAAPARSHRLDRAAAPVAVAVAAVGLGLAVAVALTGPAARAPWLAGLPLTLTGDGLPGVLVVMVTAVTLAVLGFAAALPPPGGQARFFGLMLLFAGAMLLAVTADDLLALLLGWEVMGAASYALIGFWWRDTGRVRAATTAFLTTRAADLGLYLAAGAAFAAAGTLDLDRLAALPAPWSHLVVAGVLLAAAGKSAQLPLSFWLSGAMAGPSPVSALLHSATMVAAGGYLVLRLVPALHASGWGGSVAAWLGAATAVVLGAVACAQRDLKQLLAASTSAQLGLLFLAAGTGAVAGGAAHLVAHAAVKSLLFLVAGTWLAVLGTKDLAALRGAARASPVLGGTFAAGALALAGVPPLSLWVTKELTLAGAGPALRVAGLAAAALSAVYAGRALTAVLTGPARERAAVPAGARVALVALAVPAAGAGLVALAWVPSPHPGEAVLAAAVALVALVVAWWWTRRGAPLPRWASVAGKDWLGLRALAGWALVRPLSALARVLAAVDDRLLAAAVAGLGSGTLTAARRLASLDDRGLARAVTGLGDAGIAAASTVDRRWERGISAGVARVGAGGRRLGGLARRPQTGQLHHYYAQAMVVLALLVLALVIAEVG</sequence>
<dbReference type="GO" id="GO:0012505">
    <property type="term" value="C:endomembrane system"/>
    <property type="evidence" value="ECO:0007669"/>
    <property type="project" value="UniProtKB-SubCell"/>
</dbReference>
<evidence type="ECO:0000313" key="8">
    <source>
        <dbReference type="EMBL" id="SFQ72100.1"/>
    </source>
</evidence>
<feature type="transmembrane region" description="Helical" evidence="6">
    <location>
        <begin position="266"/>
        <end position="284"/>
    </location>
</feature>
<feature type="transmembrane region" description="Helical" evidence="6">
    <location>
        <begin position="6"/>
        <end position="25"/>
    </location>
</feature>
<feature type="transmembrane region" description="Helical" evidence="6">
    <location>
        <begin position="79"/>
        <end position="98"/>
    </location>
</feature>
<dbReference type="GO" id="GO:0042773">
    <property type="term" value="P:ATP synthesis coupled electron transport"/>
    <property type="evidence" value="ECO:0007669"/>
    <property type="project" value="InterPro"/>
</dbReference>
<evidence type="ECO:0000259" key="7">
    <source>
        <dbReference type="Pfam" id="PF00361"/>
    </source>
</evidence>
<dbReference type="InterPro" id="IPR001750">
    <property type="entry name" value="ND/Mrp_TM"/>
</dbReference>
<reference evidence="9" key="1">
    <citation type="submission" date="2016-10" db="EMBL/GenBank/DDBJ databases">
        <authorList>
            <person name="Varghese N."/>
            <person name="Submissions S."/>
        </authorList>
    </citation>
    <scope>NUCLEOTIDE SEQUENCE [LARGE SCALE GENOMIC DNA]</scope>
    <source>
        <strain evidence="9">CGMCC 4.5579</strain>
    </source>
</reference>
<dbReference type="GO" id="GO:0015990">
    <property type="term" value="P:electron transport coupled proton transport"/>
    <property type="evidence" value="ECO:0007669"/>
    <property type="project" value="TreeGrafter"/>
</dbReference>
<dbReference type="Proteomes" id="UP000198727">
    <property type="component" value="Unassembled WGS sequence"/>
</dbReference>
<evidence type="ECO:0000256" key="4">
    <source>
        <dbReference type="ARBA" id="ARBA00023136"/>
    </source>
</evidence>
<evidence type="ECO:0000256" key="1">
    <source>
        <dbReference type="ARBA" id="ARBA00004127"/>
    </source>
</evidence>
<proteinExistence type="predicted"/>
<protein>
    <submittedName>
        <fullName evidence="8">NADH:ubiquinone oxidoreductase subunit 5 (Chain L)/Multisubunit Na+/H+ antiporter, MnhA subunit</fullName>
    </submittedName>
</protein>
<feature type="transmembrane region" description="Helical" evidence="6">
    <location>
        <begin position="37"/>
        <end position="59"/>
    </location>
</feature>
<feature type="transmembrane region" description="Helical" evidence="6">
    <location>
        <begin position="457"/>
        <end position="476"/>
    </location>
</feature>
<dbReference type="Gene3D" id="1.20.5.2700">
    <property type="match status" value="1"/>
</dbReference>
<evidence type="ECO:0000256" key="6">
    <source>
        <dbReference type="SAM" id="Phobius"/>
    </source>
</evidence>
<keyword evidence="2 5" id="KW-0812">Transmembrane</keyword>
<dbReference type="GO" id="GO:0008137">
    <property type="term" value="F:NADH dehydrogenase (ubiquinone) activity"/>
    <property type="evidence" value="ECO:0007669"/>
    <property type="project" value="InterPro"/>
</dbReference>
<feature type="transmembrane region" description="Helical" evidence="6">
    <location>
        <begin position="427"/>
        <end position="451"/>
    </location>
</feature>
<feature type="transmembrane region" description="Helical" evidence="6">
    <location>
        <begin position="105"/>
        <end position="122"/>
    </location>
</feature>
<dbReference type="PRINTS" id="PR01434">
    <property type="entry name" value="NADHDHGNASE5"/>
</dbReference>
<dbReference type="InterPro" id="IPR003945">
    <property type="entry name" value="NU5C-like"/>
</dbReference>
<evidence type="ECO:0000256" key="3">
    <source>
        <dbReference type="ARBA" id="ARBA00022989"/>
    </source>
</evidence>
<feature type="transmembrane region" description="Helical" evidence="6">
    <location>
        <begin position="605"/>
        <end position="623"/>
    </location>
</feature>
<dbReference type="RefSeq" id="WP_092536681.1">
    <property type="nucleotide sequence ID" value="NZ_FOWW01000014.1"/>
</dbReference>
<feature type="transmembrane region" description="Helical" evidence="6">
    <location>
        <begin position="128"/>
        <end position="149"/>
    </location>
</feature>
<feature type="domain" description="NADH:quinone oxidoreductase/Mrp antiporter transmembrane" evidence="7">
    <location>
        <begin position="124"/>
        <end position="388"/>
    </location>
</feature>
<evidence type="ECO:0000313" key="9">
    <source>
        <dbReference type="Proteomes" id="UP000198727"/>
    </source>
</evidence>
<feature type="transmembrane region" description="Helical" evidence="6">
    <location>
        <begin position="198"/>
        <end position="223"/>
    </location>
</feature>
<dbReference type="AlphaFoldDB" id="A0A1I6ATT8"/>
<accession>A0A1I6ATT8</accession>
<dbReference type="STRING" id="587909.SAMN05421810_114101"/>
<dbReference type="PANTHER" id="PTHR42829">
    <property type="entry name" value="NADH-UBIQUINONE OXIDOREDUCTASE CHAIN 5"/>
    <property type="match status" value="1"/>
</dbReference>
<feature type="transmembrane region" description="Helical" evidence="6">
    <location>
        <begin position="291"/>
        <end position="313"/>
    </location>
</feature>
<dbReference type="OrthoDB" id="9811798at2"/>
<feature type="transmembrane region" description="Helical" evidence="6">
    <location>
        <begin position="392"/>
        <end position="415"/>
    </location>
</feature>
<feature type="transmembrane region" description="Helical" evidence="6">
    <location>
        <begin position="170"/>
        <end position="186"/>
    </location>
</feature>
<keyword evidence="4 6" id="KW-0472">Membrane</keyword>
<name>A0A1I6ATT8_9PSEU</name>
<keyword evidence="3 6" id="KW-1133">Transmembrane helix</keyword>
<dbReference type="Pfam" id="PF00361">
    <property type="entry name" value="Proton_antipo_M"/>
    <property type="match status" value="1"/>
</dbReference>
<keyword evidence="9" id="KW-1185">Reference proteome</keyword>
<organism evidence="8 9">
    <name type="scientific">Amycolatopsis arida</name>
    <dbReference type="NCBI Taxonomy" id="587909"/>
    <lineage>
        <taxon>Bacteria</taxon>
        <taxon>Bacillati</taxon>
        <taxon>Actinomycetota</taxon>
        <taxon>Actinomycetes</taxon>
        <taxon>Pseudonocardiales</taxon>
        <taxon>Pseudonocardiaceae</taxon>
        <taxon>Amycolatopsis</taxon>
    </lineage>
</organism>